<feature type="disulfide bond" evidence="3">
    <location>
        <begin position="69"/>
        <end position="92"/>
    </location>
</feature>
<evidence type="ECO:0000256" key="3">
    <source>
        <dbReference type="PROSITE-ProRule" id="PRU00121"/>
    </source>
</evidence>
<evidence type="ECO:0000313" key="6">
    <source>
        <dbReference type="Proteomes" id="UP000314986"/>
    </source>
</evidence>
<reference evidence="6" key="3">
    <citation type="journal article" date="2014" name="Nature">
        <title>Elephant shark genome provides unique insights into gnathostome evolution.</title>
        <authorList>
            <consortium name="International Elephant Shark Genome Sequencing Consortium"/>
            <person name="Venkatesh B."/>
            <person name="Lee A.P."/>
            <person name="Ravi V."/>
            <person name="Maurya A.K."/>
            <person name="Lian M.M."/>
            <person name="Swann J.B."/>
            <person name="Ohta Y."/>
            <person name="Flajnik M.F."/>
            <person name="Sutoh Y."/>
            <person name="Kasahara M."/>
            <person name="Hoon S."/>
            <person name="Gangu V."/>
            <person name="Roy S.W."/>
            <person name="Irimia M."/>
            <person name="Korzh V."/>
            <person name="Kondrychyn I."/>
            <person name="Lim Z.W."/>
            <person name="Tay B.H."/>
            <person name="Tohari S."/>
            <person name="Kong K.W."/>
            <person name="Ho S."/>
            <person name="Lorente-Galdos B."/>
            <person name="Quilez J."/>
            <person name="Marques-Bonet T."/>
            <person name="Raney B.J."/>
            <person name="Ingham P.W."/>
            <person name="Tay A."/>
            <person name="Hillier L.W."/>
            <person name="Minx P."/>
            <person name="Boehm T."/>
            <person name="Wilson R.K."/>
            <person name="Brenner S."/>
            <person name="Warren W.C."/>
        </authorList>
    </citation>
    <scope>NUCLEOTIDE SEQUENCE [LARGE SCALE GENOMIC DNA]</scope>
</reference>
<dbReference type="InterPro" id="IPR050759">
    <property type="entry name" value="Serine_protease_kringle"/>
</dbReference>
<dbReference type="OMA" id="CEITECR"/>
<dbReference type="Pfam" id="PF00051">
    <property type="entry name" value="Kringle"/>
    <property type="match status" value="1"/>
</dbReference>
<dbReference type="PANTHER" id="PTHR24261:SF7">
    <property type="entry name" value="KRINGLE DOMAIN-CONTAINING PROTEIN"/>
    <property type="match status" value="1"/>
</dbReference>
<evidence type="ECO:0000313" key="5">
    <source>
        <dbReference type="Ensembl" id="ENSCMIP00000010131.1"/>
    </source>
</evidence>
<dbReference type="CDD" id="cd00108">
    <property type="entry name" value="KR"/>
    <property type="match status" value="1"/>
</dbReference>
<sequence>MCLCFFFKVRKLPAVDVDAFCYKKDATYRGTASQTVSGKTCQCWESQAPHEHSRTPENYPYEGLKLNYCRKFDGEVIPWCYTNDLKTRWEYCNIPACKE</sequence>
<evidence type="ECO:0000259" key="4">
    <source>
        <dbReference type="PROSITE" id="PS50070"/>
    </source>
</evidence>
<dbReference type="PANTHER" id="PTHR24261">
    <property type="entry name" value="PLASMINOGEN-RELATED"/>
    <property type="match status" value="1"/>
</dbReference>
<dbReference type="GO" id="GO:0005615">
    <property type="term" value="C:extracellular space"/>
    <property type="evidence" value="ECO:0007669"/>
    <property type="project" value="TreeGrafter"/>
</dbReference>
<dbReference type="InterPro" id="IPR038178">
    <property type="entry name" value="Kringle_sf"/>
</dbReference>
<dbReference type="InterPro" id="IPR000001">
    <property type="entry name" value="Kringle"/>
</dbReference>
<dbReference type="PROSITE" id="PS50070">
    <property type="entry name" value="KRINGLE_2"/>
    <property type="match status" value="1"/>
</dbReference>
<feature type="domain" description="Kringle" evidence="4">
    <location>
        <begin position="27"/>
        <end position="97"/>
    </location>
</feature>
<keyword evidence="2 3" id="KW-1015">Disulfide bond</keyword>
<dbReference type="GeneTree" id="ENSGT00940000155208"/>
<dbReference type="STRING" id="7868.ENSCMIP00000010131"/>
<dbReference type="GO" id="GO:0005102">
    <property type="term" value="F:signaling receptor binding"/>
    <property type="evidence" value="ECO:0007669"/>
    <property type="project" value="TreeGrafter"/>
</dbReference>
<keyword evidence="6" id="KW-1185">Reference proteome</keyword>
<proteinExistence type="predicted"/>
<dbReference type="SMART" id="SM00130">
    <property type="entry name" value="KR"/>
    <property type="match status" value="1"/>
</dbReference>
<accession>A0A4W3H335</accession>
<protein>
    <recommendedName>
        <fullName evidence="4">Kringle domain-containing protein</fullName>
    </recommendedName>
</protein>
<reference evidence="5" key="4">
    <citation type="submission" date="2025-08" db="UniProtKB">
        <authorList>
            <consortium name="Ensembl"/>
        </authorList>
    </citation>
    <scope>IDENTIFICATION</scope>
</reference>
<dbReference type="PRINTS" id="PR00018">
    <property type="entry name" value="KRINGLE"/>
</dbReference>
<evidence type="ECO:0000256" key="2">
    <source>
        <dbReference type="ARBA" id="ARBA00023157"/>
    </source>
</evidence>
<feature type="disulfide bond" evidence="3">
    <location>
        <begin position="41"/>
        <end position="80"/>
    </location>
</feature>
<dbReference type="Gene3D" id="2.40.20.10">
    <property type="entry name" value="Plasminogen Kringle 4"/>
    <property type="match status" value="1"/>
</dbReference>
<reference evidence="6" key="1">
    <citation type="journal article" date="2006" name="Science">
        <title>Ancient noncoding elements conserved in the human genome.</title>
        <authorList>
            <person name="Venkatesh B."/>
            <person name="Kirkness E.F."/>
            <person name="Loh Y.H."/>
            <person name="Halpern A.L."/>
            <person name="Lee A.P."/>
            <person name="Johnson J."/>
            <person name="Dandona N."/>
            <person name="Viswanathan L.D."/>
            <person name="Tay A."/>
            <person name="Venter J.C."/>
            <person name="Strausberg R.L."/>
            <person name="Brenner S."/>
        </authorList>
    </citation>
    <scope>NUCLEOTIDE SEQUENCE [LARGE SCALE GENOMIC DNA]</scope>
</reference>
<evidence type="ECO:0000256" key="1">
    <source>
        <dbReference type="ARBA" id="ARBA00022572"/>
    </source>
</evidence>
<dbReference type="InterPro" id="IPR013806">
    <property type="entry name" value="Kringle-like"/>
</dbReference>
<dbReference type="Proteomes" id="UP000314986">
    <property type="component" value="Unassembled WGS sequence"/>
</dbReference>
<keyword evidence="1 3" id="KW-0420">Kringle</keyword>
<dbReference type="Ensembl" id="ENSCMIT00000010400.1">
    <property type="protein sequence ID" value="ENSCMIP00000010131.1"/>
    <property type="gene ID" value="ENSCMIG00000005346.1"/>
</dbReference>
<dbReference type="InParanoid" id="A0A4W3H335"/>
<dbReference type="SUPFAM" id="SSF57440">
    <property type="entry name" value="Kringle-like"/>
    <property type="match status" value="1"/>
</dbReference>
<comment type="caution">
    <text evidence="3">Lacks conserved residue(s) required for the propagation of feature annotation.</text>
</comment>
<reference evidence="5" key="5">
    <citation type="submission" date="2025-09" db="UniProtKB">
        <authorList>
            <consortium name="Ensembl"/>
        </authorList>
    </citation>
    <scope>IDENTIFICATION</scope>
</reference>
<organism evidence="5 6">
    <name type="scientific">Callorhinchus milii</name>
    <name type="common">Ghost shark</name>
    <dbReference type="NCBI Taxonomy" id="7868"/>
    <lineage>
        <taxon>Eukaryota</taxon>
        <taxon>Metazoa</taxon>
        <taxon>Chordata</taxon>
        <taxon>Craniata</taxon>
        <taxon>Vertebrata</taxon>
        <taxon>Chondrichthyes</taxon>
        <taxon>Holocephali</taxon>
        <taxon>Chimaeriformes</taxon>
        <taxon>Callorhinchidae</taxon>
        <taxon>Callorhinchus</taxon>
    </lineage>
</organism>
<dbReference type="AlphaFoldDB" id="A0A4W3H335"/>
<name>A0A4W3H335_CALMI</name>
<reference evidence="6" key="2">
    <citation type="journal article" date="2007" name="PLoS Biol.">
        <title>Survey sequencing and comparative analysis of the elephant shark (Callorhinchus milii) genome.</title>
        <authorList>
            <person name="Venkatesh B."/>
            <person name="Kirkness E.F."/>
            <person name="Loh Y.H."/>
            <person name="Halpern A.L."/>
            <person name="Lee A.P."/>
            <person name="Johnson J."/>
            <person name="Dandona N."/>
            <person name="Viswanathan L.D."/>
            <person name="Tay A."/>
            <person name="Venter J.C."/>
            <person name="Strausberg R.L."/>
            <person name="Brenner S."/>
        </authorList>
    </citation>
    <scope>NUCLEOTIDE SEQUENCE [LARGE SCALE GENOMIC DNA]</scope>
</reference>
<dbReference type="GO" id="GO:0004175">
    <property type="term" value="F:endopeptidase activity"/>
    <property type="evidence" value="ECO:0007669"/>
    <property type="project" value="TreeGrafter"/>
</dbReference>